<dbReference type="InterPro" id="IPR015424">
    <property type="entry name" value="PyrdxlP-dep_Trfase"/>
</dbReference>
<evidence type="ECO:0000256" key="8">
    <source>
        <dbReference type="ARBA" id="ARBA00050776"/>
    </source>
</evidence>
<evidence type="ECO:0000256" key="1">
    <source>
        <dbReference type="ARBA" id="ARBA00001933"/>
    </source>
</evidence>
<evidence type="ECO:0000256" key="6">
    <source>
        <dbReference type="ARBA" id="ARBA00022679"/>
    </source>
</evidence>
<evidence type="ECO:0000256" key="5">
    <source>
        <dbReference type="ARBA" id="ARBA00021850"/>
    </source>
</evidence>
<dbReference type="SUPFAM" id="SSF53383">
    <property type="entry name" value="PLP-dependent transferases"/>
    <property type="match status" value="1"/>
</dbReference>
<keyword evidence="7" id="KW-0663">Pyridoxal phosphate</keyword>
<accession>A0A5D3YN38</accession>
<evidence type="ECO:0000313" key="11">
    <source>
        <dbReference type="Proteomes" id="UP000324595"/>
    </source>
</evidence>
<evidence type="ECO:0000259" key="9">
    <source>
        <dbReference type="Pfam" id="PF00266"/>
    </source>
</evidence>
<keyword evidence="6" id="KW-0808">Transferase</keyword>
<dbReference type="GO" id="GO:0030170">
    <property type="term" value="F:pyridoxal phosphate binding"/>
    <property type="evidence" value="ECO:0007669"/>
    <property type="project" value="InterPro"/>
</dbReference>
<evidence type="ECO:0000256" key="2">
    <source>
        <dbReference type="ARBA" id="ARBA00002824"/>
    </source>
</evidence>
<dbReference type="GO" id="GO:0006534">
    <property type="term" value="P:cysteine metabolic process"/>
    <property type="evidence" value="ECO:0007669"/>
    <property type="project" value="InterPro"/>
</dbReference>
<gene>
    <name evidence="10" type="ORF">LX73_0503</name>
</gene>
<reference evidence="10 11" key="1">
    <citation type="submission" date="2019-07" db="EMBL/GenBank/DDBJ databases">
        <title>Genomic Encyclopedia of Archaeal and Bacterial Type Strains, Phase II (KMG-II): from individual species to whole genera.</title>
        <authorList>
            <person name="Goeker M."/>
        </authorList>
    </citation>
    <scope>NUCLEOTIDE SEQUENCE [LARGE SCALE GENOMIC DNA]</scope>
    <source>
        <strain evidence="10 11">DSM 21935</strain>
    </source>
</reference>
<feature type="domain" description="Aminotransferase class V" evidence="9">
    <location>
        <begin position="35"/>
        <end position="404"/>
    </location>
</feature>
<dbReference type="InterPro" id="IPR010970">
    <property type="entry name" value="Cys_dSase_SufS"/>
</dbReference>
<dbReference type="InterPro" id="IPR015421">
    <property type="entry name" value="PyrdxlP-dep_Trfase_major"/>
</dbReference>
<dbReference type="Proteomes" id="UP000324595">
    <property type="component" value="Unassembled WGS sequence"/>
</dbReference>
<comment type="catalytic activity">
    <reaction evidence="8">
        <text>(sulfur carrier)-H + L-cysteine = (sulfur carrier)-SH + L-alanine</text>
        <dbReference type="Rhea" id="RHEA:43892"/>
        <dbReference type="Rhea" id="RHEA-COMP:14737"/>
        <dbReference type="Rhea" id="RHEA-COMP:14739"/>
        <dbReference type="ChEBI" id="CHEBI:29917"/>
        <dbReference type="ChEBI" id="CHEBI:35235"/>
        <dbReference type="ChEBI" id="CHEBI:57972"/>
        <dbReference type="ChEBI" id="CHEBI:64428"/>
        <dbReference type="EC" id="2.8.1.7"/>
    </reaction>
</comment>
<name>A0A5D3YN38_9BACT</name>
<dbReference type="InterPro" id="IPR015422">
    <property type="entry name" value="PyrdxlP-dep_Trfase_small"/>
</dbReference>
<organism evidence="10 11">
    <name type="scientific">Fodinibius salinus</name>
    <dbReference type="NCBI Taxonomy" id="860790"/>
    <lineage>
        <taxon>Bacteria</taxon>
        <taxon>Pseudomonadati</taxon>
        <taxon>Balneolota</taxon>
        <taxon>Balneolia</taxon>
        <taxon>Balneolales</taxon>
        <taxon>Balneolaceae</taxon>
        <taxon>Fodinibius</taxon>
    </lineage>
</organism>
<dbReference type="OrthoDB" id="9804366at2"/>
<dbReference type="InterPro" id="IPR016454">
    <property type="entry name" value="Cysteine_dSase"/>
</dbReference>
<dbReference type="Pfam" id="PF00266">
    <property type="entry name" value="Aminotran_5"/>
    <property type="match status" value="1"/>
</dbReference>
<dbReference type="PIRSF" id="PIRSF005572">
    <property type="entry name" value="NifS"/>
    <property type="match status" value="1"/>
</dbReference>
<proteinExistence type="inferred from homology"/>
<dbReference type="Gene3D" id="3.40.640.10">
    <property type="entry name" value="Type I PLP-dependent aspartate aminotransferase-like (Major domain)"/>
    <property type="match status" value="1"/>
</dbReference>
<keyword evidence="11" id="KW-1185">Reference proteome</keyword>
<sequence>MAKVATSTPAENVDFESVRDDFPVLDQQVKDNPLVYLDNAASSQMPSCVADRIDAYHRNEHANVHRGIHTLSQKATDAYELARKKIRHFINAEHEDEIIYTTGTTDSINLVANSFGERFIEQGAEILVTEIEHHANIVPWQMIAERYGAKVQVVPVNDDGEIIWDEYVALLNENTAIVAVGHVSNALGTIHPVKKMIEAAHTQDIPVLVDGAQAVPHSPVDVQGLDADFYAFSSHKMCGPTGFGILYGKKKYLEEMPPYRGGGDMIDKVSFEETTYNISPHKFEAGTPPIAAGVGFAEAIDYLSNIGMQNIAHHEQELLEYGTEQLLSIDGLRVIGTSKKKASVISFVFDDIHATDVGTILDEQGIAIRTGHHCAQPTMRRFNVPATARASISFYNNREDIDRLVAGIKKAKSIFE</sequence>
<dbReference type="EMBL" id="VNHY01000001">
    <property type="protein sequence ID" value="TYP95207.1"/>
    <property type="molecule type" value="Genomic_DNA"/>
</dbReference>
<evidence type="ECO:0000313" key="10">
    <source>
        <dbReference type="EMBL" id="TYP95207.1"/>
    </source>
</evidence>
<dbReference type="AlphaFoldDB" id="A0A5D3YN38"/>
<dbReference type="NCBIfam" id="TIGR01979">
    <property type="entry name" value="sufS"/>
    <property type="match status" value="1"/>
</dbReference>
<evidence type="ECO:0000256" key="3">
    <source>
        <dbReference type="ARBA" id="ARBA00010447"/>
    </source>
</evidence>
<evidence type="ECO:0000256" key="7">
    <source>
        <dbReference type="ARBA" id="ARBA00022898"/>
    </source>
</evidence>
<protein>
    <recommendedName>
        <fullName evidence="5">Probable cysteine desulfurase</fullName>
        <ecNumber evidence="4">2.8.1.7</ecNumber>
    </recommendedName>
</protein>
<evidence type="ECO:0000256" key="4">
    <source>
        <dbReference type="ARBA" id="ARBA00012239"/>
    </source>
</evidence>
<dbReference type="EC" id="2.8.1.7" evidence="4"/>
<dbReference type="PANTHER" id="PTHR43586">
    <property type="entry name" value="CYSTEINE DESULFURASE"/>
    <property type="match status" value="1"/>
</dbReference>
<comment type="function">
    <text evidence="2">Catalyzes the removal of elemental sulfur and selenium atoms from L-cysteine, L-cystine, L-selenocysteine, and L-selenocystine to produce L-alanine.</text>
</comment>
<dbReference type="PANTHER" id="PTHR43586:SF8">
    <property type="entry name" value="CYSTEINE DESULFURASE 1, CHLOROPLASTIC"/>
    <property type="match status" value="1"/>
</dbReference>
<dbReference type="Gene3D" id="3.90.1150.10">
    <property type="entry name" value="Aspartate Aminotransferase, domain 1"/>
    <property type="match status" value="1"/>
</dbReference>
<dbReference type="RefSeq" id="WP_148897884.1">
    <property type="nucleotide sequence ID" value="NZ_VNHY01000001.1"/>
</dbReference>
<comment type="similarity">
    <text evidence="3">Belongs to the class-V pyridoxal-phosphate-dependent aminotransferase family. Csd subfamily.</text>
</comment>
<comment type="cofactor">
    <cofactor evidence="1">
        <name>pyridoxal 5'-phosphate</name>
        <dbReference type="ChEBI" id="CHEBI:597326"/>
    </cofactor>
</comment>
<comment type="caution">
    <text evidence="10">The sequence shown here is derived from an EMBL/GenBank/DDBJ whole genome shotgun (WGS) entry which is preliminary data.</text>
</comment>
<dbReference type="GO" id="GO:0031071">
    <property type="term" value="F:cysteine desulfurase activity"/>
    <property type="evidence" value="ECO:0007669"/>
    <property type="project" value="UniProtKB-EC"/>
</dbReference>
<dbReference type="CDD" id="cd06453">
    <property type="entry name" value="SufS_like"/>
    <property type="match status" value="1"/>
</dbReference>
<dbReference type="InterPro" id="IPR000192">
    <property type="entry name" value="Aminotrans_V_dom"/>
</dbReference>